<feature type="binding site" evidence="6">
    <location>
        <position position="530"/>
    </location>
    <ligand>
        <name>ATP</name>
        <dbReference type="ChEBI" id="CHEBI:30616"/>
    </ligand>
</feature>
<keyword evidence="11" id="KW-1185">Reference proteome</keyword>
<evidence type="ECO:0000256" key="2">
    <source>
        <dbReference type="ARBA" id="ARBA00022598"/>
    </source>
</evidence>
<dbReference type="InterPro" id="IPR011904">
    <property type="entry name" value="Ac_CoA_lig"/>
</dbReference>
<evidence type="ECO:0000256" key="1">
    <source>
        <dbReference type="ARBA" id="ARBA00006432"/>
    </source>
</evidence>
<feature type="binding site" evidence="6">
    <location>
        <position position="588"/>
    </location>
    <ligand>
        <name>CoA</name>
        <dbReference type="ChEBI" id="CHEBI:57287"/>
    </ligand>
</feature>
<evidence type="ECO:0000259" key="9">
    <source>
        <dbReference type="Pfam" id="PF16177"/>
    </source>
</evidence>
<keyword evidence="3 6" id="KW-0547">Nucleotide-binding</keyword>
<dbReference type="Pfam" id="PF16177">
    <property type="entry name" value="ACAS_N"/>
    <property type="match status" value="1"/>
</dbReference>
<dbReference type="Gene3D" id="3.30.300.30">
    <property type="match status" value="1"/>
</dbReference>
<evidence type="ECO:0000256" key="3">
    <source>
        <dbReference type="ARBA" id="ARBA00022741"/>
    </source>
</evidence>
<feature type="binding site" evidence="6">
    <location>
        <position position="504"/>
    </location>
    <ligand>
        <name>ATP</name>
        <dbReference type="ChEBI" id="CHEBI:30616"/>
    </ligand>
</feature>
<comment type="caution">
    <text evidence="6">Lacks conserved residue(s) required for the propagation of feature annotation.</text>
</comment>
<name>A0A1H2R225_9RHOB</name>
<dbReference type="PANTHER" id="PTHR24095:SF14">
    <property type="entry name" value="ACETYL-COENZYME A SYNTHETASE 1"/>
    <property type="match status" value="1"/>
</dbReference>
<dbReference type="NCBIfam" id="NF001208">
    <property type="entry name" value="PRK00174.1"/>
    <property type="match status" value="1"/>
</dbReference>
<proteinExistence type="inferred from homology"/>
<dbReference type="PANTHER" id="PTHR24095">
    <property type="entry name" value="ACETYL-COENZYME A SYNTHETASE"/>
    <property type="match status" value="1"/>
</dbReference>
<dbReference type="CDD" id="cd05966">
    <property type="entry name" value="ACS"/>
    <property type="match status" value="1"/>
</dbReference>
<feature type="binding site" evidence="6">
    <location>
        <begin position="196"/>
        <end position="199"/>
    </location>
    <ligand>
        <name>CoA</name>
        <dbReference type="ChEBI" id="CHEBI:57287"/>
    </ligand>
</feature>
<dbReference type="GO" id="GO:0005829">
    <property type="term" value="C:cytosol"/>
    <property type="evidence" value="ECO:0007669"/>
    <property type="project" value="TreeGrafter"/>
</dbReference>
<reference evidence="11" key="1">
    <citation type="submission" date="2016-10" db="EMBL/GenBank/DDBJ databases">
        <authorList>
            <person name="Varghese N."/>
            <person name="Submissions S."/>
        </authorList>
    </citation>
    <scope>NUCLEOTIDE SEQUENCE [LARGE SCALE GENOMIC DNA]</scope>
    <source>
        <strain evidence="11">DSM 26922</strain>
    </source>
</reference>
<feature type="binding site" evidence="6">
    <location>
        <position position="519"/>
    </location>
    <ligand>
        <name>ATP</name>
        <dbReference type="ChEBI" id="CHEBI:30616"/>
    </ligand>
</feature>
<dbReference type="NCBIfam" id="TIGR02188">
    <property type="entry name" value="Ac_CoA_lig_AcsA"/>
    <property type="match status" value="1"/>
</dbReference>
<organism evidence="10 11">
    <name type="scientific">Litoreibacter albidus</name>
    <dbReference type="NCBI Taxonomy" id="670155"/>
    <lineage>
        <taxon>Bacteria</taxon>
        <taxon>Pseudomonadati</taxon>
        <taxon>Pseudomonadota</taxon>
        <taxon>Alphaproteobacteria</taxon>
        <taxon>Rhodobacterales</taxon>
        <taxon>Roseobacteraceae</taxon>
        <taxon>Litoreibacter</taxon>
    </lineage>
</organism>
<dbReference type="FunFam" id="3.40.50.12780:FF:000001">
    <property type="entry name" value="Acetyl-coenzyme A synthetase"/>
    <property type="match status" value="1"/>
</dbReference>
<dbReference type="GO" id="GO:0046872">
    <property type="term" value="F:metal ion binding"/>
    <property type="evidence" value="ECO:0007669"/>
    <property type="project" value="UniProtKB-KW"/>
</dbReference>
<accession>A0A1H2R225</accession>
<evidence type="ECO:0000256" key="4">
    <source>
        <dbReference type="ARBA" id="ARBA00022840"/>
    </source>
</evidence>
<keyword evidence="5 6" id="KW-0007">Acetylation</keyword>
<comment type="PTM">
    <text evidence="6">Acetylated. Deacetylation by the SIR2-homolog deacetylase activates the enzyme.</text>
</comment>
<dbReference type="GO" id="GO:0016208">
    <property type="term" value="F:AMP binding"/>
    <property type="evidence" value="ECO:0007669"/>
    <property type="project" value="InterPro"/>
</dbReference>
<dbReference type="Gene3D" id="3.40.50.12780">
    <property type="entry name" value="N-terminal domain of ligase-like"/>
    <property type="match status" value="1"/>
</dbReference>
<dbReference type="PROSITE" id="PS00455">
    <property type="entry name" value="AMP_BINDING"/>
    <property type="match status" value="1"/>
</dbReference>
<dbReference type="InterPro" id="IPR032387">
    <property type="entry name" value="ACAS_N"/>
</dbReference>
<feature type="binding site" evidence="6">
    <location>
        <begin position="389"/>
        <end position="391"/>
    </location>
    <ligand>
        <name>ATP</name>
        <dbReference type="ChEBI" id="CHEBI:30616"/>
    </ligand>
</feature>
<dbReference type="SUPFAM" id="SSF56801">
    <property type="entry name" value="Acetyl-CoA synthetase-like"/>
    <property type="match status" value="1"/>
</dbReference>
<feature type="binding site" evidence="6">
    <location>
        <position position="546"/>
    </location>
    <ligand>
        <name>Mg(2+)</name>
        <dbReference type="ChEBI" id="CHEBI:18420"/>
    </ligand>
</feature>
<feature type="domain" description="Acetyl-coenzyme A synthetase N-terminal" evidence="9">
    <location>
        <begin position="28"/>
        <end position="85"/>
    </location>
</feature>
<dbReference type="RefSeq" id="WP_089943496.1">
    <property type="nucleotide sequence ID" value="NZ_FNOI01000001.1"/>
</dbReference>
<evidence type="ECO:0000259" key="7">
    <source>
        <dbReference type="Pfam" id="PF00501"/>
    </source>
</evidence>
<feature type="domain" description="AMP-dependent synthetase/ligase" evidence="7">
    <location>
        <begin position="87"/>
        <end position="473"/>
    </location>
</feature>
<comment type="similarity">
    <text evidence="1 6">Belongs to the ATP-dependent AMP-binding enzyme family.</text>
</comment>
<dbReference type="GO" id="GO:0003987">
    <property type="term" value="F:acetate-CoA ligase activity"/>
    <property type="evidence" value="ECO:0007669"/>
    <property type="project" value="UniProtKB-UniRule"/>
</dbReference>
<comment type="catalytic activity">
    <reaction evidence="6">
        <text>acetate + ATP + CoA = acetyl-CoA + AMP + diphosphate</text>
        <dbReference type="Rhea" id="RHEA:23176"/>
        <dbReference type="ChEBI" id="CHEBI:30089"/>
        <dbReference type="ChEBI" id="CHEBI:30616"/>
        <dbReference type="ChEBI" id="CHEBI:33019"/>
        <dbReference type="ChEBI" id="CHEBI:57287"/>
        <dbReference type="ChEBI" id="CHEBI:57288"/>
        <dbReference type="ChEBI" id="CHEBI:456215"/>
        <dbReference type="EC" id="6.2.1.1"/>
    </reaction>
</comment>
<feature type="binding site" evidence="6">
    <location>
        <position position="543"/>
    </location>
    <ligand>
        <name>Mg(2+)</name>
        <dbReference type="ChEBI" id="CHEBI:18420"/>
    </ligand>
</feature>
<keyword evidence="4 6" id="KW-0067">ATP-binding</keyword>
<dbReference type="InterPro" id="IPR042099">
    <property type="entry name" value="ANL_N_sf"/>
</dbReference>
<dbReference type="Pfam" id="PF13193">
    <property type="entry name" value="AMP-binding_C"/>
    <property type="match status" value="1"/>
</dbReference>
<gene>
    <name evidence="6" type="primary">acsA</name>
    <name evidence="10" type="ORF">SAMN04488001_0357</name>
</gene>
<feature type="domain" description="AMP-binding enzyme C-terminal" evidence="8">
    <location>
        <begin position="535"/>
        <end position="613"/>
    </location>
</feature>
<dbReference type="Proteomes" id="UP000199441">
    <property type="component" value="Unassembled WGS sequence"/>
</dbReference>
<feature type="modified residue" description="N6-acetyllysine" evidence="6">
    <location>
        <position position="613"/>
    </location>
</feature>
<dbReference type="HAMAP" id="MF_01123">
    <property type="entry name" value="Ac_CoA_synth"/>
    <property type="match status" value="1"/>
</dbReference>
<dbReference type="EMBL" id="FNOI01000001">
    <property type="protein sequence ID" value="SDW13447.1"/>
    <property type="molecule type" value="Genomic_DNA"/>
</dbReference>
<dbReference type="InterPro" id="IPR000873">
    <property type="entry name" value="AMP-dep_synth/lig_dom"/>
</dbReference>
<feature type="binding site" evidence="6">
    <location>
        <position position="541"/>
    </location>
    <ligand>
        <name>Mg(2+)</name>
        <dbReference type="ChEBI" id="CHEBI:18420"/>
    </ligand>
</feature>
<dbReference type="AlphaFoldDB" id="A0A1H2R225"/>
<evidence type="ECO:0000313" key="11">
    <source>
        <dbReference type="Proteomes" id="UP000199441"/>
    </source>
</evidence>
<evidence type="ECO:0000259" key="8">
    <source>
        <dbReference type="Pfam" id="PF13193"/>
    </source>
</evidence>
<dbReference type="InterPro" id="IPR025110">
    <property type="entry name" value="AMP-bd_C"/>
</dbReference>
<dbReference type="InterPro" id="IPR020845">
    <property type="entry name" value="AMP-binding_CS"/>
</dbReference>
<dbReference type="GO" id="GO:0019427">
    <property type="term" value="P:acetyl-CoA biosynthetic process from acetate"/>
    <property type="evidence" value="ECO:0007669"/>
    <property type="project" value="UniProtKB-UniRule"/>
</dbReference>
<comment type="cofactor">
    <cofactor evidence="6">
        <name>Mg(2+)</name>
        <dbReference type="ChEBI" id="CHEBI:18420"/>
    </cofactor>
</comment>
<dbReference type="STRING" id="670155.SAMN04488001_0357"/>
<keyword evidence="6" id="KW-0460">Magnesium</keyword>
<dbReference type="OrthoDB" id="9803968at2"/>
<dbReference type="FunFam" id="3.30.300.30:FF:000004">
    <property type="entry name" value="Acetyl-coenzyme A synthetase"/>
    <property type="match status" value="1"/>
</dbReference>
<evidence type="ECO:0000313" key="10">
    <source>
        <dbReference type="EMBL" id="SDW13447.1"/>
    </source>
</evidence>
<evidence type="ECO:0000256" key="5">
    <source>
        <dbReference type="ARBA" id="ARBA00022990"/>
    </source>
</evidence>
<dbReference type="EC" id="6.2.1.1" evidence="6"/>
<keyword evidence="2 6" id="KW-0436">Ligase</keyword>
<sequence>MTTPANPDTTYAPDPAFAKAAHVDAAGYEKMYAASMADPDAFWAEQGKRLDWIKPFTQVSDVDFTLGNVHINWFADGTLNVAANCIDRHLATRGDQTAIIWEPDDPKDDAKHITYKQLHKSVCKMANVLESLGVRKGDRVVIYLPMIPEAAYAMLACARIGAIHSIVFAGFSPDALGARINGCDAKVVITADHAPRGGRSTPLKSNTDQALLHCKDSVKCLVVKRTGAQTTWTERDYDYNEMAMEADDSCRPAEMNAEDPLFILYTSGSTGQPKGVVHSTGGYLAYAAMTHEYTFDYHDGDIFWCTADVGWVTGHSYIVYGPLANGATTIMFEGVPTYPDAGRFWDVCQKHKVNQFYTAPTALRALMGQGNSYVEKYDLSDLKVLGTVGEPINPEAWTWYYNIVGKGKVPIVDTWWQTETGGHLMTPLPGATNLKPGSAQQPFFGIKPLVLDPQSAEVIEGNDVDGVLVIANSWPGQMRTVWGDHERFEKTYFSDYPGYYFTGDGCKRDADGDYWITGRVDDVINVSGHRMGTAEVESALVAHVQVAEAAVVGYPHDIKGQGIYAYVTLMNGVEPTEELRKELEKWVRTEIGPIAKPDLIQWAPGLPKTRSGKIMRRILRKIAEDDFGALGDTSTLAEPAVVDELIANRMNRKDA</sequence>
<dbReference type="GO" id="GO:0005524">
    <property type="term" value="F:ATP binding"/>
    <property type="evidence" value="ECO:0007669"/>
    <property type="project" value="UniProtKB-KW"/>
</dbReference>
<feature type="binding site" evidence="6">
    <location>
        <position position="527"/>
    </location>
    <ligand>
        <name>CoA</name>
        <dbReference type="ChEBI" id="CHEBI:57287"/>
    </ligand>
</feature>
<dbReference type="Pfam" id="PF00501">
    <property type="entry name" value="AMP-binding"/>
    <property type="match status" value="1"/>
</dbReference>
<feature type="binding site" evidence="6">
    <location>
        <begin position="413"/>
        <end position="418"/>
    </location>
    <ligand>
        <name>ATP</name>
        <dbReference type="ChEBI" id="CHEBI:30616"/>
    </ligand>
</feature>
<comment type="function">
    <text evidence="6">Catalyzes the conversion of acetate into acetyl-CoA (AcCoA), an essential intermediate at the junction of anabolic and catabolic pathways. AcsA undergoes a two-step reaction. In the first half reaction, AcsA combines acetate with ATP to form acetyl-adenylate (AcAMP) intermediate. In the second half reaction, it can then transfer the acetyl group from AcAMP to the sulfhydryl group of CoA, forming the product AcCoA.</text>
</comment>
<protein>
    <recommendedName>
        <fullName evidence="6">Acetyl-coenzyme A synthetase</fullName>
        <shortName evidence="6">AcCoA synthetase</shortName>
        <shortName evidence="6">Acs</shortName>
        <ecNumber evidence="6">6.2.1.1</ecNumber>
    </recommendedName>
    <alternativeName>
        <fullName evidence="6">Acetate--CoA ligase</fullName>
    </alternativeName>
    <alternativeName>
        <fullName evidence="6">Acyl-activating enzyme</fullName>
    </alternativeName>
</protein>
<keyword evidence="6" id="KW-0479">Metal-binding</keyword>
<dbReference type="InterPro" id="IPR045851">
    <property type="entry name" value="AMP-bd_C_sf"/>
</dbReference>
<feature type="binding site" evidence="6">
    <location>
        <position position="313"/>
    </location>
    <ligand>
        <name>CoA</name>
        <dbReference type="ChEBI" id="CHEBI:57287"/>
    </ligand>
</feature>
<evidence type="ECO:0000256" key="6">
    <source>
        <dbReference type="HAMAP-Rule" id="MF_01123"/>
    </source>
</evidence>